<dbReference type="CDD" id="cd00075">
    <property type="entry name" value="HATPase"/>
    <property type="match status" value="1"/>
</dbReference>
<evidence type="ECO:0000256" key="3">
    <source>
        <dbReference type="ARBA" id="ARBA00022553"/>
    </source>
</evidence>
<dbReference type="InterPro" id="IPR003594">
    <property type="entry name" value="HATPase_dom"/>
</dbReference>
<evidence type="ECO:0000313" key="10">
    <source>
        <dbReference type="Proteomes" id="UP000249364"/>
    </source>
</evidence>
<dbReference type="InterPro" id="IPR005467">
    <property type="entry name" value="His_kinase_dom"/>
</dbReference>
<evidence type="ECO:0000256" key="4">
    <source>
        <dbReference type="ARBA" id="ARBA00022679"/>
    </source>
</evidence>
<feature type="transmembrane region" description="Helical" evidence="7">
    <location>
        <begin position="302"/>
        <end position="325"/>
    </location>
</feature>
<evidence type="ECO:0000313" key="9">
    <source>
        <dbReference type="EMBL" id="PZX45944.1"/>
    </source>
</evidence>
<comment type="caution">
    <text evidence="9">The sequence shown here is derived from an EMBL/GenBank/DDBJ whole genome shotgun (WGS) entry which is preliminary data.</text>
</comment>
<feature type="domain" description="Histidine kinase" evidence="8">
    <location>
        <begin position="424"/>
        <end position="623"/>
    </location>
</feature>
<protein>
    <recommendedName>
        <fullName evidence="2">histidine kinase</fullName>
        <ecNumber evidence="2">2.7.13.3</ecNumber>
    </recommendedName>
</protein>
<proteinExistence type="predicted"/>
<dbReference type="InterPro" id="IPR011622">
    <property type="entry name" value="7TMR_DISM_rcpt_extracell_dom2"/>
</dbReference>
<dbReference type="SUPFAM" id="SSF55874">
    <property type="entry name" value="ATPase domain of HSP90 chaperone/DNA topoisomerase II/histidine kinase"/>
    <property type="match status" value="1"/>
</dbReference>
<dbReference type="OrthoDB" id="9815202at2"/>
<dbReference type="PANTHER" id="PTHR44936">
    <property type="entry name" value="SENSOR PROTEIN CREC"/>
    <property type="match status" value="1"/>
</dbReference>
<feature type="transmembrane region" description="Helical" evidence="7">
    <location>
        <begin position="244"/>
        <end position="264"/>
    </location>
</feature>
<keyword evidence="4" id="KW-0808">Transferase</keyword>
<dbReference type="EMBL" id="QKZQ01000005">
    <property type="protein sequence ID" value="PZX45944.1"/>
    <property type="molecule type" value="Genomic_DNA"/>
</dbReference>
<feature type="transmembrane region" description="Helical" evidence="7">
    <location>
        <begin position="364"/>
        <end position="385"/>
    </location>
</feature>
<evidence type="ECO:0000256" key="5">
    <source>
        <dbReference type="ARBA" id="ARBA00022777"/>
    </source>
</evidence>
<dbReference type="Gene3D" id="3.30.565.10">
    <property type="entry name" value="Histidine kinase-like ATPase, C-terminal domain"/>
    <property type="match status" value="1"/>
</dbReference>
<evidence type="ECO:0000259" key="8">
    <source>
        <dbReference type="PROSITE" id="PS50109"/>
    </source>
</evidence>
<keyword evidence="7" id="KW-1133">Transmembrane helix</keyword>
<feature type="transmembrane region" description="Helical" evidence="7">
    <location>
        <begin position="337"/>
        <end position="358"/>
    </location>
</feature>
<name>A0A2W7QBA5_9RHOB</name>
<reference evidence="9 10" key="1">
    <citation type="submission" date="2018-06" db="EMBL/GenBank/DDBJ databases">
        <title>Genomic Encyclopedia of Archaeal and Bacterial Type Strains, Phase II (KMG-II): from individual species to whole genera.</title>
        <authorList>
            <person name="Goeker M."/>
        </authorList>
    </citation>
    <scope>NUCLEOTIDE SEQUENCE [LARGE SCALE GENOMIC DNA]</scope>
    <source>
        <strain evidence="9 10">DSM 13087</strain>
    </source>
</reference>
<dbReference type="Gene3D" id="2.60.40.2380">
    <property type="match status" value="1"/>
</dbReference>
<dbReference type="Proteomes" id="UP000249364">
    <property type="component" value="Unassembled WGS sequence"/>
</dbReference>
<keyword evidence="3" id="KW-0597">Phosphoprotein</keyword>
<dbReference type="STRING" id="121821.GCA_001870675_00295"/>
<dbReference type="EC" id="2.7.13.3" evidence="2"/>
<dbReference type="PANTHER" id="PTHR44936:SF9">
    <property type="entry name" value="SENSOR PROTEIN CREC"/>
    <property type="match status" value="1"/>
</dbReference>
<keyword evidence="7" id="KW-0472">Membrane</keyword>
<dbReference type="InterPro" id="IPR036890">
    <property type="entry name" value="HATPase_C_sf"/>
</dbReference>
<dbReference type="RefSeq" id="WP_071468155.1">
    <property type="nucleotide sequence ID" value="NZ_MEHT01000001.1"/>
</dbReference>
<evidence type="ECO:0000256" key="2">
    <source>
        <dbReference type="ARBA" id="ARBA00012438"/>
    </source>
</evidence>
<gene>
    <name evidence="9" type="ORF">LY56_01507</name>
</gene>
<dbReference type="Pfam" id="PF07696">
    <property type="entry name" value="7TMR-DISMED2"/>
    <property type="match status" value="1"/>
</dbReference>
<dbReference type="GO" id="GO:0000160">
    <property type="term" value="P:phosphorelay signal transduction system"/>
    <property type="evidence" value="ECO:0007669"/>
    <property type="project" value="UniProtKB-KW"/>
</dbReference>
<dbReference type="Pfam" id="PF02518">
    <property type="entry name" value="HATPase_c"/>
    <property type="match status" value="1"/>
</dbReference>
<feature type="transmembrane region" description="Helical" evidence="7">
    <location>
        <begin position="276"/>
        <end position="296"/>
    </location>
</feature>
<sequence>MRDASYRYCHLFRRAFCALAVLLAVFSLYVPAGFAATELIVSVEKLEDRTASFTFEDVINMPFQPARQVLAEGYRSPVYWLRVKVAPSPDGTDGVMLVRPTILDKVTLFQPAEAEAGAWAVHPASGAYIPEAQVWPSTHRTFRLPASPSEVEYYLRVESVGAIAAHISVLPLVDARLLSTQINITQLIYLAFMLFVMLWAVRMAFVTQEGLYWLFAITLVVFIIHNIQFFGYLAIIIPPDFREIFASLFRTNVFLASIVSVIFHKAVLMRYRPAWFALRLFDVMMIGMIVSMLLFWAGFGSFALQLNAIFVAIAPFVFLLNAFTARREASPGLVTMRVIYALLSGAVLLWVTALLGLSNVGGTALYGAMFHGLVTALLMFVILHLHGRNLINNALTARIAMAEMEQRRDTEREQALILEQFINMLTHETRNAMAVVNMSVSAPSFGERQRQRVSDAIAALDGIVERCSEAIRLDRKTHSIKSEVCNVGMLLQTLCDTNPQSARLVMTGEGACIVKSDPLLLEVVFHNLIDNALKYAKDDTPINIRYGSDQNACMIYFENAVGAASMPDPARVFEKYYRHPKAKNQIGSGLGLYIVDGLLRLLGGEVFYRSSAETVEFRVSLPC</sequence>
<dbReference type="GO" id="GO:0004673">
    <property type="term" value="F:protein histidine kinase activity"/>
    <property type="evidence" value="ECO:0007669"/>
    <property type="project" value="UniProtKB-EC"/>
</dbReference>
<feature type="transmembrane region" description="Helical" evidence="7">
    <location>
        <begin position="212"/>
        <end position="238"/>
    </location>
</feature>
<keyword evidence="6" id="KW-0902">Two-component regulatory system</keyword>
<feature type="transmembrane region" description="Helical" evidence="7">
    <location>
        <begin position="187"/>
        <end position="205"/>
    </location>
</feature>
<keyword evidence="10" id="KW-1185">Reference proteome</keyword>
<organism evidence="9 10">
    <name type="scientific">Roseinatronobacter thiooxidans</name>
    <dbReference type="NCBI Taxonomy" id="121821"/>
    <lineage>
        <taxon>Bacteria</taxon>
        <taxon>Pseudomonadati</taxon>
        <taxon>Pseudomonadota</taxon>
        <taxon>Alphaproteobacteria</taxon>
        <taxon>Rhodobacterales</taxon>
        <taxon>Paracoccaceae</taxon>
        <taxon>Roseinatronobacter</taxon>
    </lineage>
</organism>
<dbReference type="PROSITE" id="PS50109">
    <property type="entry name" value="HIS_KIN"/>
    <property type="match status" value="1"/>
</dbReference>
<comment type="catalytic activity">
    <reaction evidence="1">
        <text>ATP + protein L-histidine = ADP + protein N-phospho-L-histidine.</text>
        <dbReference type="EC" id="2.7.13.3"/>
    </reaction>
</comment>
<accession>A0A2W7QBA5</accession>
<evidence type="ECO:0000256" key="7">
    <source>
        <dbReference type="SAM" id="Phobius"/>
    </source>
</evidence>
<evidence type="ECO:0000256" key="6">
    <source>
        <dbReference type="ARBA" id="ARBA00023012"/>
    </source>
</evidence>
<evidence type="ECO:0000256" key="1">
    <source>
        <dbReference type="ARBA" id="ARBA00000085"/>
    </source>
</evidence>
<keyword evidence="7" id="KW-0812">Transmembrane</keyword>
<dbReference type="InterPro" id="IPR050980">
    <property type="entry name" value="2C_sensor_his_kinase"/>
</dbReference>
<dbReference type="AlphaFoldDB" id="A0A2W7QBA5"/>
<dbReference type="SMART" id="SM00387">
    <property type="entry name" value="HATPase_c"/>
    <property type="match status" value="1"/>
</dbReference>
<keyword evidence="5 9" id="KW-0418">Kinase</keyword>